<evidence type="ECO:0000259" key="1">
    <source>
        <dbReference type="Pfam" id="PF14534"/>
    </source>
</evidence>
<reference evidence="3" key="1">
    <citation type="submission" date="2017-08" db="EMBL/GenBank/DDBJ databases">
        <title>Mesorhizobium wenxinae sp. nov., a novel rhizobial species isolated from root nodules of chickpea (Cicer arietinum L.).</title>
        <authorList>
            <person name="Zhang J."/>
        </authorList>
    </citation>
    <scope>NUCLEOTIDE SEQUENCE [LARGE SCALE GENOMIC DNA]</scope>
    <source>
        <strain evidence="3">USDA 3392</strain>
    </source>
</reference>
<dbReference type="EMBL" id="NPKI01000017">
    <property type="protein sequence ID" value="PAQ01625.1"/>
    <property type="molecule type" value="Genomic_DNA"/>
</dbReference>
<dbReference type="InterPro" id="IPR032710">
    <property type="entry name" value="NTF2-like_dom_sf"/>
</dbReference>
<sequence>MSDTVTDPKIVELELALLRAPTRYDPDFLETVLDDGMIEFGKSGNKYGKRSILAALPASKAEPAPDDELEMTDVRTVQLAPEVVLLTYRLRPKKEKAIPSLRSSIWKRTDGHWRLVFHQGTRAASEETNGP</sequence>
<name>A0AB36RA12_9HYPH</name>
<dbReference type="Proteomes" id="UP000216215">
    <property type="component" value="Unassembled WGS sequence"/>
</dbReference>
<dbReference type="Gene3D" id="3.10.450.50">
    <property type="match status" value="1"/>
</dbReference>
<gene>
    <name evidence="2" type="ORF">CIT25_14880</name>
</gene>
<feature type="domain" description="DUF4440" evidence="1">
    <location>
        <begin position="10"/>
        <end position="115"/>
    </location>
</feature>
<dbReference type="AlphaFoldDB" id="A0AB36RA12"/>
<comment type="caution">
    <text evidence="2">The sequence shown here is derived from an EMBL/GenBank/DDBJ whole genome shotgun (WGS) entry which is preliminary data.</text>
</comment>
<evidence type="ECO:0000313" key="2">
    <source>
        <dbReference type="EMBL" id="PAQ01625.1"/>
    </source>
</evidence>
<dbReference type="InterPro" id="IPR027843">
    <property type="entry name" value="DUF4440"/>
</dbReference>
<proteinExistence type="predicted"/>
<keyword evidence="3" id="KW-1185">Reference proteome</keyword>
<dbReference type="SUPFAM" id="SSF54427">
    <property type="entry name" value="NTF2-like"/>
    <property type="match status" value="1"/>
</dbReference>
<accession>A0AB36RA12</accession>
<organism evidence="2 3">
    <name type="scientific">Mesorhizobium mediterraneum</name>
    <dbReference type="NCBI Taxonomy" id="43617"/>
    <lineage>
        <taxon>Bacteria</taxon>
        <taxon>Pseudomonadati</taxon>
        <taxon>Pseudomonadota</taxon>
        <taxon>Alphaproteobacteria</taxon>
        <taxon>Hyphomicrobiales</taxon>
        <taxon>Phyllobacteriaceae</taxon>
        <taxon>Mesorhizobium</taxon>
    </lineage>
</organism>
<evidence type="ECO:0000313" key="3">
    <source>
        <dbReference type="Proteomes" id="UP000216215"/>
    </source>
</evidence>
<dbReference type="Pfam" id="PF14534">
    <property type="entry name" value="DUF4440"/>
    <property type="match status" value="1"/>
</dbReference>
<protein>
    <submittedName>
        <fullName evidence="2">DUF4440 domain-containing protein</fullName>
    </submittedName>
</protein>